<dbReference type="AlphaFoldDB" id="A0AAV9ZU01"/>
<proteinExistence type="predicted"/>
<dbReference type="EMBL" id="JAWWNJ010000114">
    <property type="protein sequence ID" value="KAK6991997.1"/>
    <property type="molecule type" value="Genomic_DNA"/>
</dbReference>
<evidence type="ECO:0000313" key="3">
    <source>
        <dbReference type="Proteomes" id="UP001362999"/>
    </source>
</evidence>
<keyword evidence="3" id="KW-1185">Reference proteome</keyword>
<evidence type="ECO:0000256" key="1">
    <source>
        <dbReference type="SAM" id="MobiDB-lite"/>
    </source>
</evidence>
<comment type="caution">
    <text evidence="2">The sequence shown here is derived from an EMBL/GenBank/DDBJ whole genome shotgun (WGS) entry which is preliminary data.</text>
</comment>
<sequence>MTTPRRAKSLPASSPVSISSSEPSPIKRDIKPVGGQTARHSSFEQGMAKARSHKPRQTFEESLIGLQREMMVAANAREDVKLQHAREKIRMKEIDQLMKMHSLTTEILGERIKIVNAKYEEPPTPVKRRRSISPVAGSSKRHRYTASSSSFLGGTPELARGVQCLVVTCDVTLLFLTLMSSTRHDALELIRHTFGLWIPQDFFFLRRPTTRSAAG</sequence>
<evidence type="ECO:0000313" key="2">
    <source>
        <dbReference type="EMBL" id="KAK6991997.1"/>
    </source>
</evidence>
<name>A0AAV9ZU01_9AGAR</name>
<feature type="region of interest" description="Disordered" evidence="1">
    <location>
        <begin position="1"/>
        <end position="57"/>
    </location>
</feature>
<feature type="compositionally biased region" description="Low complexity" evidence="1">
    <location>
        <begin position="9"/>
        <end position="24"/>
    </location>
</feature>
<reference evidence="2 3" key="1">
    <citation type="journal article" date="2024" name="J Genomics">
        <title>Draft genome sequencing and assembly of Favolaschia claudopus CIRM-BRFM 2984 isolated from oak limbs.</title>
        <authorList>
            <person name="Navarro D."/>
            <person name="Drula E."/>
            <person name="Chaduli D."/>
            <person name="Cazenave R."/>
            <person name="Ahrendt S."/>
            <person name="Wang J."/>
            <person name="Lipzen A."/>
            <person name="Daum C."/>
            <person name="Barry K."/>
            <person name="Grigoriev I.V."/>
            <person name="Favel A."/>
            <person name="Rosso M.N."/>
            <person name="Martin F."/>
        </authorList>
    </citation>
    <scope>NUCLEOTIDE SEQUENCE [LARGE SCALE GENOMIC DNA]</scope>
    <source>
        <strain evidence="2 3">CIRM-BRFM 2984</strain>
    </source>
</reference>
<organism evidence="2 3">
    <name type="scientific">Favolaschia claudopus</name>
    <dbReference type="NCBI Taxonomy" id="2862362"/>
    <lineage>
        <taxon>Eukaryota</taxon>
        <taxon>Fungi</taxon>
        <taxon>Dikarya</taxon>
        <taxon>Basidiomycota</taxon>
        <taxon>Agaricomycotina</taxon>
        <taxon>Agaricomycetes</taxon>
        <taxon>Agaricomycetidae</taxon>
        <taxon>Agaricales</taxon>
        <taxon>Marasmiineae</taxon>
        <taxon>Mycenaceae</taxon>
        <taxon>Favolaschia</taxon>
    </lineage>
</organism>
<gene>
    <name evidence="2" type="ORF">R3P38DRAFT_3226989</name>
</gene>
<accession>A0AAV9ZU01</accession>
<dbReference type="Proteomes" id="UP001362999">
    <property type="component" value="Unassembled WGS sequence"/>
</dbReference>
<protein>
    <submittedName>
        <fullName evidence="2">Uncharacterized protein</fullName>
    </submittedName>
</protein>